<sequence length="126" mass="13763">MSATAKDCGFPKSSLVNFLLGFDDDSVDKEANKKLYVESQMESSNNDGNGNMNKVNHNVHSVPDSPMLEANYSFGSAYSSLSVAKPAPIRVRDEDNQKIGRLGIEEQFQQNVVVVGVGENINLPQK</sequence>
<comment type="caution">
    <text evidence="2">The sequence shown here is derived from an EMBL/GenBank/DDBJ whole genome shotgun (WGS) entry which is preliminary data.</text>
</comment>
<dbReference type="EMBL" id="JBFOLJ010000001">
    <property type="protein sequence ID" value="KAL2557772.1"/>
    <property type="molecule type" value="Genomic_DNA"/>
</dbReference>
<keyword evidence="3" id="KW-1185">Reference proteome</keyword>
<dbReference type="AlphaFoldDB" id="A0ABD1X722"/>
<proteinExistence type="predicted"/>
<feature type="region of interest" description="Disordered" evidence="1">
    <location>
        <begin position="40"/>
        <end position="62"/>
    </location>
</feature>
<dbReference type="Proteomes" id="UP001604277">
    <property type="component" value="Unassembled WGS sequence"/>
</dbReference>
<feature type="compositionally biased region" description="Low complexity" evidence="1">
    <location>
        <begin position="45"/>
        <end position="60"/>
    </location>
</feature>
<evidence type="ECO:0000313" key="3">
    <source>
        <dbReference type="Proteomes" id="UP001604277"/>
    </source>
</evidence>
<reference evidence="3" key="1">
    <citation type="submission" date="2024-07" db="EMBL/GenBank/DDBJ databases">
        <title>Two chromosome-level genome assemblies of Korean endemic species Abeliophyllum distichum and Forsythia ovata (Oleaceae).</title>
        <authorList>
            <person name="Jang H."/>
        </authorList>
    </citation>
    <scope>NUCLEOTIDE SEQUENCE [LARGE SCALE GENOMIC DNA]</scope>
</reference>
<accession>A0ABD1X722</accession>
<gene>
    <name evidence="2" type="ORF">Fot_02511</name>
</gene>
<evidence type="ECO:0000256" key="1">
    <source>
        <dbReference type="SAM" id="MobiDB-lite"/>
    </source>
</evidence>
<organism evidence="2 3">
    <name type="scientific">Forsythia ovata</name>
    <dbReference type="NCBI Taxonomy" id="205694"/>
    <lineage>
        <taxon>Eukaryota</taxon>
        <taxon>Viridiplantae</taxon>
        <taxon>Streptophyta</taxon>
        <taxon>Embryophyta</taxon>
        <taxon>Tracheophyta</taxon>
        <taxon>Spermatophyta</taxon>
        <taxon>Magnoliopsida</taxon>
        <taxon>eudicotyledons</taxon>
        <taxon>Gunneridae</taxon>
        <taxon>Pentapetalae</taxon>
        <taxon>asterids</taxon>
        <taxon>lamiids</taxon>
        <taxon>Lamiales</taxon>
        <taxon>Oleaceae</taxon>
        <taxon>Forsythieae</taxon>
        <taxon>Forsythia</taxon>
    </lineage>
</organism>
<name>A0ABD1X722_9LAMI</name>
<protein>
    <submittedName>
        <fullName evidence="2">Uncharacterized protein</fullName>
    </submittedName>
</protein>
<evidence type="ECO:0000313" key="2">
    <source>
        <dbReference type="EMBL" id="KAL2557772.1"/>
    </source>
</evidence>